<dbReference type="InterPro" id="IPR002306">
    <property type="entry name" value="Trp-tRNA-ligase"/>
</dbReference>
<dbReference type="PROSITE" id="PS00178">
    <property type="entry name" value="AA_TRNA_LIGASE_I"/>
    <property type="match status" value="1"/>
</dbReference>
<dbReference type="InterPro" id="IPR001412">
    <property type="entry name" value="aa-tRNA-synth_I_CS"/>
</dbReference>
<dbReference type="GO" id="GO:0006412">
    <property type="term" value="P:translation"/>
    <property type="evidence" value="ECO:0007669"/>
    <property type="project" value="UniProtKB-KW"/>
</dbReference>
<evidence type="ECO:0000256" key="5">
    <source>
        <dbReference type="ARBA" id="ARBA00022741"/>
    </source>
</evidence>
<dbReference type="Gene3D" id="3.40.50.620">
    <property type="entry name" value="HUPs"/>
    <property type="match status" value="1"/>
</dbReference>
<comment type="subcellular location">
    <subcellularLocation>
        <location evidence="1">Mitochondrion</location>
    </subcellularLocation>
</comment>
<evidence type="ECO:0000313" key="13">
    <source>
        <dbReference type="Proteomes" id="UP001530377"/>
    </source>
</evidence>
<dbReference type="GO" id="GO:0004830">
    <property type="term" value="F:tryptophan-tRNA ligase activity"/>
    <property type="evidence" value="ECO:0007669"/>
    <property type="project" value="UniProtKB-EC"/>
</dbReference>
<dbReference type="PANTHER" id="PTHR43766">
    <property type="entry name" value="TRYPTOPHAN--TRNA LIGASE, MITOCHONDRIAL"/>
    <property type="match status" value="1"/>
</dbReference>
<keyword evidence="4 11" id="KW-0436">Ligase</keyword>
<dbReference type="Gene3D" id="1.10.240.10">
    <property type="entry name" value="Tyrosyl-Transfer RNA Synthetase"/>
    <property type="match status" value="1"/>
</dbReference>
<dbReference type="GO" id="GO:0005524">
    <property type="term" value="F:ATP binding"/>
    <property type="evidence" value="ECO:0007669"/>
    <property type="project" value="UniProtKB-KW"/>
</dbReference>
<reference evidence="12 13" key="1">
    <citation type="submission" date="2024-10" db="EMBL/GenBank/DDBJ databases">
        <title>Updated reference genomes for cyclostephanoid diatoms.</title>
        <authorList>
            <person name="Roberts W.R."/>
            <person name="Alverson A.J."/>
        </authorList>
    </citation>
    <scope>NUCLEOTIDE SEQUENCE [LARGE SCALE GENOMIC DNA]</scope>
    <source>
        <strain evidence="12 13">AJA228-03</strain>
    </source>
</reference>
<keyword evidence="6 11" id="KW-0067">ATP-binding</keyword>
<dbReference type="Proteomes" id="UP001530377">
    <property type="component" value="Unassembled WGS sequence"/>
</dbReference>
<evidence type="ECO:0000256" key="9">
    <source>
        <dbReference type="ARBA" id="ARBA00030268"/>
    </source>
</evidence>
<dbReference type="NCBIfam" id="TIGR00233">
    <property type="entry name" value="trpS"/>
    <property type="match status" value="1"/>
</dbReference>
<dbReference type="InterPro" id="IPR050203">
    <property type="entry name" value="Trp-tRNA_synthetase"/>
</dbReference>
<dbReference type="FunFam" id="1.10.240.10:FF:000002">
    <property type="entry name" value="Tryptophan--tRNA ligase"/>
    <property type="match status" value="1"/>
</dbReference>
<dbReference type="CDD" id="cd00806">
    <property type="entry name" value="TrpRS_core"/>
    <property type="match status" value="1"/>
</dbReference>
<evidence type="ECO:0000256" key="3">
    <source>
        <dbReference type="ARBA" id="ARBA00013161"/>
    </source>
</evidence>
<dbReference type="InterPro" id="IPR024109">
    <property type="entry name" value="Trp-tRNA-ligase_bac-type"/>
</dbReference>
<name>A0ABD3R1T9_9STRA</name>
<dbReference type="GO" id="GO:0005739">
    <property type="term" value="C:mitochondrion"/>
    <property type="evidence" value="ECO:0007669"/>
    <property type="project" value="UniProtKB-SubCell"/>
</dbReference>
<dbReference type="SUPFAM" id="SSF52374">
    <property type="entry name" value="Nucleotidylyl transferase"/>
    <property type="match status" value="1"/>
</dbReference>
<dbReference type="PANTHER" id="PTHR43766:SF1">
    <property type="entry name" value="TRYPTOPHAN--TRNA LIGASE, MITOCHONDRIAL"/>
    <property type="match status" value="1"/>
</dbReference>
<comment type="similarity">
    <text evidence="2 11">Belongs to the class-I aminoacyl-tRNA synthetase family.</text>
</comment>
<accession>A0ABD3R1T9</accession>
<evidence type="ECO:0000256" key="8">
    <source>
        <dbReference type="ARBA" id="ARBA00023146"/>
    </source>
</evidence>
<evidence type="ECO:0000256" key="6">
    <source>
        <dbReference type="ARBA" id="ARBA00022840"/>
    </source>
</evidence>
<gene>
    <name evidence="12" type="ORF">ACHAXA_006308</name>
</gene>
<dbReference type="InterPro" id="IPR002305">
    <property type="entry name" value="aa-tRNA-synth_Ic"/>
</dbReference>
<sequence length="511" mass="55119">MTLPAENAIKQQPQLSSISFMRQSSPIFLTVVATTMMMAAIVRPCLSFAPKPIVVERLSLLSSSGTRPVCHRGGGGGGGDGGVGGGGGGGGVIGTSTSLVGLFASSDAAAAEAVATSSSSAPSSPPIERKTIRTRRILSGVQPTGSLHLGNYLGAIKQWVEFQNTGKFFATTGGEDAKVEEGKEEEGGDINENFFCVVDMHAITVPQDPSALEESTLASAALYIAAGIDPSRSRVFVQSHVPAHAELAWLLNCVTPMNWLERMIQYKDKAKKASADSIGVGLFTYPVLMAADILLYQADRVPVGEDQRQHLELARDIVRRFNSEYCRGNSYKSRCKRAGLASRPVFTEPEAMIIPSGGGVARVMSLTDGTSKMSKSDPNDNSRINVLDPPDLIRDKIRRCKTDSYPGGIEWDNPDRPEATNLLNIYAAVQPHRSRSELYEEVRGMKWGDFKPKLADAIVSHLEPIQMRYAEVRADEEYLRKVLREGADAADEIARGTLKSAKVAMGFSIPE</sequence>
<keyword evidence="5 11" id="KW-0547">Nucleotide-binding</keyword>
<keyword evidence="8 11" id="KW-0030">Aminoacyl-tRNA synthetase</keyword>
<dbReference type="EMBL" id="JALLPB020000866">
    <property type="protein sequence ID" value="KAL3806189.1"/>
    <property type="molecule type" value="Genomic_DNA"/>
</dbReference>
<keyword evidence="13" id="KW-1185">Reference proteome</keyword>
<proteinExistence type="inferred from homology"/>
<organism evidence="12 13">
    <name type="scientific">Cyclostephanos tholiformis</name>
    <dbReference type="NCBI Taxonomy" id="382380"/>
    <lineage>
        <taxon>Eukaryota</taxon>
        <taxon>Sar</taxon>
        <taxon>Stramenopiles</taxon>
        <taxon>Ochrophyta</taxon>
        <taxon>Bacillariophyta</taxon>
        <taxon>Coscinodiscophyceae</taxon>
        <taxon>Thalassiosirophycidae</taxon>
        <taxon>Stephanodiscales</taxon>
        <taxon>Stephanodiscaceae</taxon>
        <taxon>Cyclostephanos</taxon>
    </lineage>
</organism>
<evidence type="ECO:0000256" key="11">
    <source>
        <dbReference type="RuleBase" id="RU363036"/>
    </source>
</evidence>
<evidence type="ECO:0000313" key="12">
    <source>
        <dbReference type="EMBL" id="KAL3806189.1"/>
    </source>
</evidence>
<dbReference type="EC" id="6.1.1.2" evidence="3"/>
<dbReference type="Pfam" id="PF00579">
    <property type="entry name" value="tRNA-synt_1b"/>
    <property type="match status" value="1"/>
</dbReference>
<evidence type="ECO:0000256" key="10">
    <source>
        <dbReference type="ARBA" id="ARBA00049929"/>
    </source>
</evidence>
<evidence type="ECO:0000256" key="2">
    <source>
        <dbReference type="ARBA" id="ARBA00005594"/>
    </source>
</evidence>
<comment type="catalytic activity">
    <reaction evidence="10">
        <text>tRNA(Trp) + L-tryptophan + ATP = L-tryptophyl-tRNA(Trp) + AMP + diphosphate + H(+)</text>
        <dbReference type="Rhea" id="RHEA:24080"/>
        <dbReference type="Rhea" id="RHEA-COMP:9671"/>
        <dbReference type="Rhea" id="RHEA-COMP:9705"/>
        <dbReference type="ChEBI" id="CHEBI:15378"/>
        <dbReference type="ChEBI" id="CHEBI:30616"/>
        <dbReference type="ChEBI" id="CHEBI:33019"/>
        <dbReference type="ChEBI" id="CHEBI:57912"/>
        <dbReference type="ChEBI" id="CHEBI:78442"/>
        <dbReference type="ChEBI" id="CHEBI:78535"/>
        <dbReference type="ChEBI" id="CHEBI:456215"/>
        <dbReference type="EC" id="6.1.1.2"/>
    </reaction>
</comment>
<dbReference type="InterPro" id="IPR014729">
    <property type="entry name" value="Rossmann-like_a/b/a_fold"/>
</dbReference>
<keyword evidence="7 11" id="KW-0648">Protein biosynthesis</keyword>
<dbReference type="HAMAP" id="MF_00140_B">
    <property type="entry name" value="Trp_tRNA_synth_B"/>
    <property type="match status" value="1"/>
</dbReference>
<evidence type="ECO:0000256" key="4">
    <source>
        <dbReference type="ARBA" id="ARBA00022598"/>
    </source>
</evidence>
<dbReference type="PRINTS" id="PR01039">
    <property type="entry name" value="TRNASYNTHTRP"/>
</dbReference>
<evidence type="ECO:0000256" key="1">
    <source>
        <dbReference type="ARBA" id="ARBA00004173"/>
    </source>
</evidence>
<comment type="caution">
    <text evidence="12">The sequence shown here is derived from an EMBL/GenBank/DDBJ whole genome shotgun (WGS) entry which is preliminary data.</text>
</comment>
<protein>
    <recommendedName>
        <fullName evidence="3">tryptophan--tRNA ligase</fullName>
        <ecNumber evidence="3">6.1.1.2</ecNumber>
    </recommendedName>
    <alternativeName>
        <fullName evidence="9">Tryptophanyl-tRNA synthetase</fullName>
    </alternativeName>
</protein>
<dbReference type="AlphaFoldDB" id="A0ABD3R1T9"/>
<evidence type="ECO:0000256" key="7">
    <source>
        <dbReference type="ARBA" id="ARBA00022917"/>
    </source>
</evidence>